<evidence type="ECO:0000256" key="5">
    <source>
        <dbReference type="ARBA" id="ARBA00022989"/>
    </source>
</evidence>
<dbReference type="Pfam" id="PF07690">
    <property type="entry name" value="MFS_1"/>
    <property type="match status" value="1"/>
</dbReference>
<feature type="transmembrane region" description="Helical" evidence="7">
    <location>
        <begin position="300"/>
        <end position="318"/>
    </location>
</feature>
<feature type="transmembrane region" description="Helical" evidence="7">
    <location>
        <begin position="243"/>
        <end position="263"/>
    </location>
</feature>
<evidence type="ECO:0000256" key="2">
    <source>
        <dbReference type="ARBA" id="ARBA00022448"/>
    </source>
</evidence>
<evidence type="ECO:0000256" key="1">
    <source>
        <dbReference type="ARBA" id="ARBA00004651"/>
    </source>
</evidence>
<dbReference type="Gene3D" id="1.20.1250.20">
    <property type="entry name" value="MFS general substrate transporter like domains"/>
    <property type="match status" value="1"/>
</dbReference>
<accession>A0A9Y2ING4</accession>
<keyword evidence="3" id="KW-1003">Cell membrane</keyword>
<keyword evidence="6 7" id="KW-0472">Membrane</keyword>
<gene>
    <name evidence="8" type="ORF">QRX50_18225</name>
</gene>
<evidence type="ECO:0000256" key="4">
    <source>
        <dbReference type="ARBA" id="ARBA00022692"/>
    </source>
</evidence>
<dbReference type="GO" id="GO:0022857">
    <property type="term" value="F:transmembrane transporter activity"/>
    <property type="evidence" value="ECO:0007669"/>
    <property type="project" value="InterPro"/>
</dbReference>
<feature type="transmembrane region" description="Helical" evidence="7">
    <location>
        <begin position="364"/>
        <end position="384"/>
    </location>
</feature>
<evidence type="ECO:0000313" key="8">
    <source>
        <dbReference type="EMBL" id="WIX82564.1"/>
    </source>
</evidence>
<protein>
    <submittedName>
        <fullName evidence="8">MFS transporter</fullName>
    </submittedName>
</protein>
<feature type="transmembrane region" description="Helical" evidence="7">
    <location>
        <begin position="275"/>
        <end position="294"/>
    </location>
</feature>
<dbReference type="InterPro" id="IPR050171">
    <property type="entry name" value="MFS_Transporters"/>
</dbReference>
<evidence type="ECO:0000256" key="3">
    <source>
        <dbReference type="ARBA" id="ARBA00022475"/>
    </source>
</evidence>
<dbReference type="PANTHER" id="PTHR23517">
    <property type="entry name" value="RESISTANCE PROTEIN MDTM, PUTATIVE-RELATED-RELATED"/>
    <property type="match status" value="1"/>
</dbReference>
<dbReference type="GO" id="GO:0005886">
    <property type="term" value="C:plasma membrane"/>
    <property type="evidence" value="ECO:0007669"/>
    <property type="project" value="UniProtKB-SubCell"/>
</dbReference>
<dbReference type="EMBL" id="CP127294">
    <property type="protein sequence ID" value="WIX82564.1"/>
    <property type="molecule type" value="Genomic_DNA"/>
</dbReference>
<name>A0A9Y2ING4_9PSEU</name>
<evidence type="ECO:0000313" key="9">
    <source>
        <dbReference type="Proteomes" id="UP001236014"/>
    </source>
</evidence>
<proteinExistence type="predicted"/>
<keyword evidence="4 7" id="KW-0812">Transmembrane</keyword>
<feature type="transmembrane region" description="Helical" evidence="7">
    <location>
        <begin position="37"/>
        <end position="58"/>
    </location>
</feature>
<comment type="subcellular location">
    <subcellularLocation>
        <location evidence="1">Cell membrane</location>
        <topology evidence="1">Multi-pass membrane protein</topology>
    </subcellularLocation>
</comment>
<reference evidence="8 9" key="1">
    <citation type="submission" date="2023-06" db="EMBL/GenBank/DDBJ databases">
        <authorList>
            <person name="Oyuntsetseg B."/>
            <person name="Kim S.B."/>
        </authorList>
    </citation>
    <scope>NUCLEOTIDE SEQUENCE [LARGE SCALE GENOMIC DNA]</scope>
    <source>
        <strain evidence="8 9">2-15</strain>
    </source>
</reference>
<dbReference type="PANTHER" id="PTHR23517:SF2">
    <property type="entry name" value="MULTIDRUG RESISTANCE PROTEIN MDTH"/>
    <property type="match status" value="1"/>
</dbReference>
<keyword evidence="9" id="KW-1185">Reference proteome</keyword>
<dbReference type="KEGG" id="acab:QRX50_18225"/>
<dbReference type="InterPro" id="IPR036259">
    <property type="entry name" value="MFS_trans_sf"/>
</dbReference>
<feature type="transmembrane region" description="Helical" evidence="7">
    <location>
        <begin position="208"/>
        <end position="231"/>
    </location>
</feature>
<dbReference type="AlphaFoldDB" id="A0A9Y2ING4"/>
<feature type="transmembrane region" description="Helical" evidence="7">
    <location>
        <begin position="70"/>
        <end position="90"/>
    </location>
</feature>
<keyword evidence="2" id="KW-0813">Transport</keyword>
<keyword evidence="5 7" id="KW-1133">Transmembrane helix</keyword>
<dbReference type="Proteomes" id="UP001236014">
    <property type="component" value="Chromosome"/>
</dbReference>
<sequence>MRSRGGAVLLVALVVDSVGNGLFQPLSVLFFAKLTTVPLALIGVLLSAANALTLPVPLIAGRLADRMGPWVLVVAAQGAQGIGFLLFTRVTGPAGIFLTAALVAVGVRFFWSSVFTAVADFVDGSEKPRSKDSWFAWMNVTRTAGLAIGGLITGVVVTIGTPAAYRALAYGSAPCFLCAGVAIAARVRAPRRAESDAGGYRGMLRARPFLAFTGLNAVFALTSMMLALGLPVFVTVGLHGPPWLAPAMLVGNTVLLTVLTAPAVRLVSPLRRTRVLMASAVLWAAWCLAFALLVPGQLGWVVPVLLGATFLFTAAEAVHGPVSQSLATELSPPGARGRYLAVFQYSFTVASLVAPAFFTTLFEVGYWLPWLVLGVVNVFAALAVRWLERVIPVAATT</sequence>
<feature type="transmembrane region" description="Helical" evidence="7">
    <location>
        <begin position="96"/>
        <end position="122"/>
    </location>
</feature>
<dbReference type="InterPro" id="IPR011701">
    <property type="entry name" value="MFS"/>
</dbReference>
<organism evidence="8 9">
    <name type="scientific">Amycolatopsis carbonis</name>
    <dbReference type="NCBI Taxonomy" id="715471"/>
    <lineage>
        <taxon>Bacteria</taxon>
        <taxon>Bacillati</taxon>
        <taxon>Actinomycetota</taxon>
        <taxon>Actinomycetes</taxon>
        <taxon>Pseudonocardiales</taxon>
        <taxon>Pseudonocardiaceae</taxon>
        <taxon>Amycolatopsis</taxon>
    </lineage>
</organism>
<evidence type="ECO:0000256" key="7">
    <source>
        <dbReference type="SAM" id="Phobius"/>
    </source>
</evidence>
<dbReference type="SUPFAM" id="SSF103473">
    <property type="entry name" value="MFS general substrate transporter"/>
    <property type="match status" value="1"/>
</dbReference>
<dbReference type="RefSeq" id="WP_285973130.1">
    <property type="nucleotide sequence ID" value="NZ_CP127294.1"/>
</dbReference>
<feature type="transmembrane region" description="Helical" evidence="7">
    <location>
        <begin position="339"/>
        <end position="358"/>
    </location>
</feature>
<evidence type="ECO:0000256" key="6">
    <source>
        <dbReference type="ARBA" id="ARBA00023136"/>
    </source>
</evidence>
<feature type="transmembrane region" description="Helical" evidence="7">
    <location>
        <begin position="143"/>
        <end position="161"/>
    </location>
</feature>
<feature type="transmembrane region" description="Helical" evidence="7">
    <location>
        <begin position="167"/>
        <end position="187"/>
    </location>
</feature>